<name>A0A150TW07_SORCE</name>
<organism evidence="1 2">
    <name type="scientific">Sorangium cellulosum</name>
    <name type="common">Polyangium cellulosum</name>
    <dbReference type="NCBI Taxonomy" id="56"/>
    <lineage>
        <taxon>Bacteria</taxon>
        <taxon>Pseudomonadati</taxon>
        <taxon>Myxococcota</taxon>
        <taxon>Polyangia</taxon>
        <taxon>Polyangiales</taxon>
        <taxon>Polyangiaceae</taxon>
        <taxon>Sorangium</taxon>
    </lineage>
</organism>
<sequence length="649" mass="65987">MGAPMTSTQPTADRTSRSGSLTFSPAALRFGPVPAGAADVRVVVVQNGTEEAVSLALDPGAAEFSVLGDATTVDAGQEAELFLQYQSAAEGTHRAALTATGLSGELGRCALSGTTIPSLTIDPSAIAFGDVPVGQSRVEVLFVTNATGSDVELVLSPEVGGTFTISSARVPSTSVPTVIAVTYVPDAIGPAQATLRLSGSQLFASISGAGVVPSDIDFVDTDAQRFKVEVPFDHARLFLGAGVTSSPAGTFSNVDGCGLDADSNIYLSARNKRIFAQAGGDIFLQADGGEEGDGFAQLHQQGSSGKAILSSNGTAYVAGKGGVTISAGVKVKREDGAAFDSTPDTGTIDTLAITFTAFDMAVATKLFWDAGRSYLEDRADTPRLKQFVEIAGAVAALAAPVLGGLGAGGLIPGVTLFGAGGISIFSPAYTVVHGVAGLALVSMYPAIFGLVDAGIWAGDDVGITASTGAVKVFGGKSVNVHSAEEISIEASTNKHQDGGTIELKGKAIKIGSGAGSATEPRTSSIEVRAQSLVIRVGRGVIRMDDEGNIELGNDRNMIRVGPAGIELDAVSVVARGGASSLELDDRQVKLSFGANDSLIMDPSRISLSRLHAGSVSIAPNFSALNYKEDAAIIASAKGLTLVGKRHNLG</sequence>
<dbReference type="Gene3D" id="2.60.40.10">
    <property type="entry name" value="Immunoglobulins"/>
    <property type="match status" value="2"/>
</dbReference>
<evidence type="ECO:0008006" key="3">
    <source>
        <dbReference type="Google" id="ProtNLM"/>
    </source>
</evidence>
<dbReference type="Proteomes" id="UP000075502">
    <property type="component" value="Unassembled WGS sequence"/>
</dbReference>
<dbReference type="AlphaFoldDB" id="A0A150TW07"/>
<dbReference type="EMBL" id="JEME01000843">
    <property type="protein sequence ID" value="KYG08873.1"/>
    <property type="molecule type" value="Genomic_DNA"/>
</dbReference>
<gene>
    <name evidence="1" type="ORF">BE21_21065</name>
</gene>
<evidence type="ECO:0000313" key="2">
    <source>
        <dbReference type="Proteomes" id="UP000075502"/>
    </source>
</evidence>
<reference evidence="1 2" key="1">
    <citation type="submission" date="2014-02" db="EMBL/GenBank/DDBJ databases">
        <title>The small core and large imbalanced accessory genome model reveals a collaborative survival strategy of Sorangium cellulosum strains in nature.</title>
        <authorList>
            <person name="Han K."/>
            <person name="Peng R."/>
            <person name="Blom J."/>
            <person name="Li Y.-Z."/>
        </authorList>
    </citation>
    <scope>NUCLEOTIDE SEQUENCE [LARGE SCALE GENOMIC DNA]</scope>
    <source>
        <strain evidence="1 2">So0007-03</strain>
    </source>
</reference>
<accession>A0A150TW07</accession>
<comment type="caution">
    <text evidence="1">The sequence shown here is derived from an EMBL/GenBank/DDBJ whole genome shotgun (WGS) entry which is preliminary data.</text>
</comment>
<dbReference type="InterPro" id="IPR013783">
    <property type="entry name" value="Ig-like_fold"/>
</dbReference>
<protein>
    <recommendedName>
        <fullName evidence="3">Abnormal spindle-like microcephaly-associated protein ASH domain-containing protein</fullName>
    </recommendedName>
</protein>
<proteinExistence type="predicted"/>
<evidence type="ECO:0000313" key="1">
    <source>
        <dbReference type="EMBL" id="KYG08873.1"/>
    </source>
</evidence>